<dbReference type="InterPro" id="IPR036116">
    <property type="entry name" value="FN3_sf"/>
</dbReference>
<feature type="region of interest" description="Disordered" evidence="3">
    <location>
        <begin position="1"/>
        <end position="23"/>
    </location>
</feature>
<proteinExistence type="predicted"/>
<dbReference type="Gene3D" id="2.60.40.10">
    <property type="entry name" value="Immunoglobulins"/>
    <property type="match status" value="1"/>
</dbReference>
<evidence type="ECO:0000313" key="5">
    <source>
        <dbReference type="EMBL" id="GGV05474.1"/>
    </source>
</evidence>
<evidence type="ECO:0000256" key="3">
    <source>
        <dbReference type="SAM" id="MobiDB-lite"/>
    </source>
</evidence>
<evidence type="ECO:0000256" key="2">
    <source>
        <dbReference type="ARBA" id="ARBA00023326"/>
    </source>
</evidence>
<reference evidence="5" key="1">
    <citation type="journal article" date="2014" name="Int. J. Syst. Evol. Microbiol.">
        <title>Complete genome sequence of Corynebacterium casei LMG S-19264T (=DSM 44701T), isolated from a smear-ripened cheese.</title>
        <authorList>
            <consortium name="US DOE Joint Genome Institute (JGI-PGF)"/>
            <person name="Walter F."/>
            <person name="Albersmeier A."/>
            <person name="Kalinowski J."/>
            <person name="Ruckert C."/>
        </authorList>
    </citation>
    <scope>NUCLEOTIDE SEQUENCE</scope>
    <source>
        <strain evidence="5">JCM 4369</strain>
    </source>
</reference>
<organism evidence="5 6">
    <name type="scientific">Streptomyces filipinensis</name>
    <dbReference type="NCBI Taxonomy" id="66887"/>
    <lineage>
        <taxon>Bacteria</taxon>
        <taxon>Bacillati</taxon>
        <taxon>Actinomycetota</taxon>
        <taxon>Actinomycetes</taxon>
        <taxon>Kitasatosporales</taxon>
        <taxon>Streptomycetaceae</taxon>
        <taxon>Streptomyces</taxon>
    </lineage>
</organism>
<feature type="compositionally biased region" description="Polar residues" evidence="3">
    <location>
        <begin position="1"/>
        <end position="11"/>
    </location>
</feature>
<evidence type="ECO:0000259" key="4">
    <source>
        <dbReference type="PROSITE" id="PS50853"/>
    </source>
</evidence>
<evidence type="ECO:0000256" key="1">
    <source>
        <dbReference type="ARBA" id="ARBA00023295"/>
    </source>
</evidence>
<dbReference type="SUPFAM" id="SSF49265">
    <property type="entry name" value="Fibronectin type III"/>
    <property type="match status" value="1"/>
</dbReference>
<reference evidence="5" key="2">
    <citation type="submission" date="2020-09" db="EMBL/GenBank/DDBJ databases">
        <authorList>
            <person name="Sun Q."/>
            <person name="Ohkuma M."/>
        </authorList>
    </citation>
    <scope>NUCLEOTIDE SEQUENCE</scope>
    <source>
        <strain evidence="5">JCM 4369</strain>
    </source>
</reference>
<keyword evidence="6" id="KW-1185">Reference proteome</keyword>
<feature type="domain" description="Fibronectin type-III" evidence="4">
    <location>
        <begin position="15"/>
        <end position="103"/>
    </location>
</feature>
<dbReference type="InterPro" id="IPR003961">
    <property type="entry name" value="FN3_dom"/>
</dbReference>
<name>A0A918IDL5_9ACTN</name>
<dbReference type="EMBL" id="BMTD01000011">
    <property type="protein sequence ID" value="GGV05474.1"/>
    <property type="molecule type" value="Genomic_DNA"/>
</dbReference>
<evidence type="ECO:0000313" key="6">
    <source>
        <dbReference type="Proteomes" id="UP000618795"/>
    </source>
</evidence>
<dbReference type="CDD" id="cd00063">
    <property type="entry name" value="FN3"/>
    <property type="match status" value="1"/>
</dbReference>
<gene>
    <name evidence="5" type="ORF">GCM10010260_48340</name>
</gene>
<dbReference type="GO" id="GO:0000272">
    <property type="term" value="P:polysaccharide catabolic process"/>
    <property type="evidence" value="ECO:0007669"/>
    <property type="project" value="UniProtKB-KW"/>
</dbReference>
<keyword evidence="2" id="KW-0624">Polysaccharide degradation</keyword>
<dbReference type="Proteomes" id="UP000618795">
    <property type="component" value="Unassembled WGS sequence"/>
</dbReference>
<keyword evidence="2" id="KW-0119">Carbohydrate metabolism</keyword>
<dbReference type="AlphaFoldDB" id="A0A918IDL5"/>
<comment type="caution">
    <text evidence="5">The sequence shown here is derived from an EMBL/GenBank/DDBJ whole genome shotgun (WGS) entry which is preliminary data.</text>
</comment>
<dbReference type="InterPro" id="IPR013783">
    <property type="entry name" value="Ig-like_fold"/>
</dbReference>
<dbReference type="PROSITE" id="PS50853">
    <property type="entry name" value="FN3"/>
    <property type="match status" value="1"/>
</dbReference>
<keyword evidence="1" id="KW-0378">Hydrolase</keyword>
<sequence length="103" mass="10901">MVATEQDTTPSVPTPDGSPVDVTASAGKDVVGLSWNIVPDATGYQVYRWNPDTHAYEKLAATTQTSYADTGAPPATTHHYWVTARYADGTESAPGADYAILTP</sequence>
<protein>
    <recommendedName>
        <fullName evidence="4">Fibronectin type-III domain-containing protein</fullName>
    </recommendedName>
</protein>
<dbReference type="GO" id="GO:0016798">
    <property type="term" value="F:hydrolase activity, acting on glycosyl bonds"/>
    <property type="evidence" value="ECO:0007669"/>
    <property type="project" value="UniProtKB-KW"/>
</dbReference>
<keyword evidence="1" id="KW-0326">Glycosidase</keyword>
<accession>A0A918IDL5</accession>